<keyword evidence="1" id="KW-0812">Transmembrane</keyword>
<accession>A0A1E7QKH6</accession>
<keyword evidence="1" id="KW-1133">Transmembrane helix</keyword>
<gene>
    <name evidence="2" type="ORF">BIY23_00595</name>
</gene>
<name>A0A1E7QKH6_WOLPI</name>
<sequence length="280" mass="31234">MQFVMEDFIKNPEESAKFLQQISKDPAVVKKVSDLGKQILIETAKVVVNGVITLGPKLAAISAGLATLGPVGFVAMAAIALVGVAAVGFSVFKNVRNKTSSMEGNGGSIKEYTNEKVTQLLSNLVETSQVRSEPYKEGKFGTLRESLQDEIRVLMEPLKEFKSSFMENSVKEEPVVAQEVFSKNRYLDEFLSQISEEKRDGVRNLFKKVIELNNDFRRDFYKTTDIEKKSATEINNMKSEEIEKLIKEVDNLKKEQDKGPSTNLKSVTREPINTALSLSI</sequence>
<comment type="caution">
    <text evidence="2">The sequence shown here is derived from an EMBL/GenBank/DDBJ whole genome shotgun (WGS) entry which is preliminary data.</text>
</comment>
<dbReference type="EMBL" id="MJMG01000001">
    <property type="protein sequence ID" value="OEY86985.1"/>
    <property type="molecule type" value="Genomic_DNA"/>
</dbReference>
<evidence type="ECO:0000256" key="1">
    <source>
        <dbReference type="SAM" id="Phobius"/>
    </source>
</evidence>
<feature type="transmembrane region" description="Helical" evidence="1">
    <location>
        <begin position="71"/>
        <end position="92"/>
    </location>
</feature>
<evidence type="ECO:0000313" key="2">
    <source>
        <dbReference type="EMBL" id="OEY86985.1"/>
    </source>
</evidence>
<keyword evidence="3" id="KW-1185">Reference proteome</keyword>
<dbReference type="Proteomes" id="UP000175679">
    <property type="component" value="Unassembled WGS sequence"/>
</dbReference>
<dbReference type="AlphaFoldDB" id="A0A1E7QKH6"/>
<feature type="transmembrane region" description="Helical" evidence="1">
    <location>
        <begin position="46"/>
        <end position="65"/>
    </location>
</feature>
<organism evidence="2 3">
    <name type="scientific">Wolbachia pipientis</name>
    <dbReference type="NCBI Taxonomy" id="955"/>
    <lineage>
        <taxon>Bacteria</taxon>
        <taxon>Pseudomonadati</taxon>
        <taxon>Pseudomonadota</taxon>
        <taxon>Alphaproteobacteria</taxon>
        <taxon>Rickettsiales</taxon>
        <taxon>Anaplasmataceae</taxon>
        <taxon>Wolbachieae</taxon>
        <taxon>Wolbachia</taxon>
    </lineage>
</organism>
<keyword evidence="1" id="KW-0472">Membrane</keyword>
<protein>
    <submittedName>
        <fullName evidence="2">Uncharacterized protein</fullName>
    </submittedName>
</protein>
<proteinExistence type="predicted"/>
<evidence type="ECO:0000313" key="3">
    <source>
        <dbReference type="Proteomes" id="UP000175679"/>
    </source>
</evidence>
<reference evidence="2 3" key="1">
    <citation type="submission" date="2016-09" db="EMBL/GenBank/DDBJ databases">
        <title>Genomic evidence for plant-parasitic nematodes as the earliest Wolbachia hosts.</title>
        <authorList>
            <person name="Brown A.M."/>
            <person name="Wasala S.K."/>
            <person name="Howe D.K."/>
            <person name="Peetz A.B."/>
            <person name="Zasada I.A."/>
            <person name="Denver D.R."/>
        </authorList>
    </citation>
    <scope>NUCLEOTIDE SEQUENCE [LARGE SCALE GENOMIC DNA]</scope>
    <source>
        <strain evidence="3">wPpe</strain>
    </source>
</reference>